<protein>
    <recommendedName>
        <fullName evidence="3">Peptidase C14 caspase domain-containing protein</fullName>
    </recommendedName>
</protein>
<dbReference type="Gene3D" id="3.40.50.12660">
    <property type="match status" value="2"/>
</dbReference>
<evidence type="ECO:0000313" key="5">
    <source>
        <dbReference type="Proteomes" id="UP000807025"/>
    </source>
</evidence>
<proteinExistence type="inferred from homology"/>
<evidence type="ECO:0000256" key="2">
    <source>
        <dbReference type="SAM" id="MobiDB-lite"/>
    </source>
</evidence>
<dbReference type="Pfam" id="PF00656">
    <property type="entry name" value="Peptidase_C14"/>
    <property type="match status" value="1"/>
</dbReference>
<feature type="compositionally biased region" description="Basic and acidic residues" evidence="2">
    <location>
        <begin position="127"/>
        <end position="138"/>
    </location>
</feature>
<feature type="compositionally biased region" description="Pro residues" evidence="2">
    <location>
        <begin position="59"/>
        <end position="71"/>
    </location>
</feature>
<evidence type="ECO:0000313" key="4">
    <source>
        <dbReference type="EMBL" id="KAF9490049.1"/>
    </source>
</evidence>
<reference evidence="4" key="1">
    <citation type="submission" date="2020-11" db="EMBL/GenBank/DDBJ databases">
        <authorList>
            <consortium name="DOE Joint Genome Institute"/>
            <person name="Ahrendt S."/>
            <person name="Riley R."/>
            <person name="Andreopoulos W."/>
            <person name="Labutti K."/>
            <person name="Pangilinan J."/>
            <person name="Ruiz-Duenas F.J."/>
            <person name="Barrasa J.M."/>
            <person name="Sanchez-Garcia M."/>
            <person name="Camarero S."/>
            <person name="Miyauchi S."/>
            <person name="Serrano A."/>
            <person name="Linde D."/>
            <person name="Babiker R."/>
            <person name="Drula E."/>
            <person name="Ayuso-Fernandez I."/>
            <person name="Pacheco R."/>
            <person name="Padilla G."/>
            <person name="Ferreira P."/>
            <person name="Barriuso J."/>
            <person name="Kellner H."/>
            <person name="Castanera R."/>
            <person name="Alfaro M."/>
            <person name="Ramirez L."/>
            <person name="Pisabarro A.G."/>
            <person name="Kuo A."/>
            <person name="Tritt A."/>
            <person name="Lipzen A."/>
            <person name="He G."/>
            <person name="Yan M."/>
            <person name="Ng V."/>
            <person name="Cullen D."/>
            <person name="Martin F."/>
            <person name="Rosso M.-N."/>
            <person name="Henrissat B."/>
            <person name="Hibbett D."/>
            <person name="Martinez A.T."/>
            <person name="Grigoriev I.V."/>
        </authorList>
    </citation>
    <scope>NUCLEOTIDE SEQUENCE</scope>
    <source>
        <strain evidence="4">ATCC 90797</strain>
    </source>
</reference>
<dbReference type="InterPro" id="IPR011600">
    <property type="entry name" value="Pept_C14_caspase"/>
</dbReference>
<evidence type="ECO:0000256" key="1">
    <source>
        <dbReference type="ARBA" id="ARBA00009005"/>
    </source>
</evidence>
<evidence type="ECO:0000259" key="3">
    <source>
        <dbReference type="Pfam" id="PF00656"/>
    </source>
</evidence>
<feature type="compositionally biased region" description="Low complexity" evidence="2">
    <location>
        <begin position="154"/>
        <end position="164"/>
    </location>
</feature>
<name>A0A9P5ZPK4_PLEER</name>
<dbReference type="AlphaFoldDB" id="A0A9P5ZPK4"/>
<dbReference type="EMBL" id="MU154651">
    <property type="protein sequence ID" value="KAF9490049.1"/>
    <property type="molecule type" value="Genomic_DNA"/>
</dbReference>
<dbReference type="GO" id="GO:0004197">
    <property type="term" value="F:cysteine-type endopeptidase activity"/>
    <property type="evidence" value="ECO:0007669"/>
    <property type="project" value="InterPro"/>
</dbReference>
<comment type="caution">
    <text evidence="4">The sequence shown here is derived from an EMBL/GenBank/DDBJ whole genome shotgun (WGS) entry which is preliminary data.</text>
</comment>
<keyword evidence="5" id="KW-1185">Reference proteome</keyword>
<dbReference type="GO" id="GO:0006508">
    <property type="term" value="P:proteolysis"/>
    <property type="evidence" value="ECO:0007669"/>
    <property type="project" value="InterPro"/>
</dbReference>
<feature type="region of interest" description="Disordered" evidence="2">
    <location>
        <begin position="33"/>
        <end position="189"/>
    </location>
</feature>
<feature type="compositionally biased region" description="Basic residues" evidence="2">
    <location>
        <begin position="35"/>
        <end position="47"/>
    </location>
</feature>
<feature type="compositionally biased region" description="Polar residues" evidence="2">
    <location>
        <begin position="165"/>
        <end position="178"/>
    </location>
</feature>
<feature type="compositionally biased region" description="Polar residues" evidence="2">
    <location>
        <begin position="97"/>
        <end position="106"/>
    </location>
</feature>
<dbReference type="PANTHER" id="PTHR48104:SF30">
    <property type="entry name" value="METACASPASE-1"/>
    <property type="match status" value="1"/>
</dbReference>
<dbReference type="Proteomes" id="UP000807025">
    <property type="component" value="Unassembled WGS sequence"/>
</dbReference>
<gene>
    <name evidence="4" type="ORF">BDN71DRAFT_239406</name>
</gene>
<dbReference type="PANTHER" id="PTHR48104">
    <property type="entry name" value="METACASPASE-4"/>
    <property type="match status" value="1"/>
</dbReference>
<feature type="compositionally biased region" description="Polar residues" evidence="2">
    <location>
        <begin position="341"/>
        <end position="376"/>
    </location>
</feature>
<feature type="region of interest" description="Disordered" evidence="2">
    <location>
        <begin position="334"/>
        <end position="376"/>
    </location>
</feature>
<organism evidence="4 5">
    <name type="scientific">Pleurotus eryngii</name>
    <name type="common">Boletus of the steppes</name>
    <dbReference type="NCBI Taxonomy" id="5323"/>
    <lineage>
        <taxon>Eukaryota</taxon>
        <taxon>Fungi</taxon>
        <taxon>Dikarya</taxon>
        <taxon>Basidiomycota</taxon>
        <taxon>Agaricomycotina</taxon>
        <taxon>Agaricomycetes</taxon>
        <taxon>Agaricomycetidae</taxon>
        <taxon>Agaricales</taxon>
        <taxon>Pleurotineae</taxon>
        <taxon>Pleurotaceae</taxon>
        <taxon>Pleurotus</taxon>
    </lineage>
</organism>
<dbReference type="GO" id="GO:0005737">
    <property type="term" value="C:cytoplasm"/>
    <property type="evidence" value="ECO:0007669"/>
    <property type="project" value="TreeGrafter"/>
</dbReference>
<accession>A0A9P5ZPK4</accession>
<dbReference type="OrthoDB" id="3223806at2759"/>
<sequence>MMPQMMPQMVPQIYHVPGHIRPETLPPNAQVVHLSGHHHHRRHRSHGHERDPRQEIMAQPPPHIQHQPPAPANYQLPSDGFLDSDPERYSRYPQVVHSETPQYQPESRQRPYPRDDEYERRHGHHGYYGDRHDDRLRPQSEFASNHSHYGGGHQPQQQQYSQQQNSLSPRPSSMNFRPSHNGGAGGLGDMAANFASGVLNNHVQGHSPRPHSFHYPPRPNNPPYPMNNGGGVYQGGVGGTEYAPPPGKLGLGDIASTFQGGSASGNLEAMGQAIVDAYRYSRCTGRKKAVCIGINYIGSSNELKGCINDAWRVRDFLVDSHGFKAQDILMLTDDAPDPSIDTRSMNNSRSRSKTSGSRDLSRSQFRALNSRSKVQTPTRENILQAMKWLVGSPKQDDSLFFHYSGHGGRTPDVDGDEADGYDEVIYPVDHKRNGHILDDTMHEIMMKCLPEGCRLTTLFDCCHSGTILDLPYTYSPGGQRSRGDITEKAKRRLACVGDIISIAGCADRQTSADTFSGGVAIGATSYAFLKILKQQPRQTYLELLNHLYEMLHEKYDQTPQLGSSHSIDLNKEFVI</sequence>
<feature type="domain" description="Peptidase C14 caspase" evidence="3">
    <location>
        <begin position="286"/>
        <end position="565"/>
    </location>
</feature>
<feature type="compositionally biased region" description="Basic and acidic residues" evidence="2">
    <location>
        <begin position="107"/>
        <end position="120"/>
    </location>
</feature>
<dbReference type="InterPro" id="IPR050452">
    <property type="entry name" value="Metacaspase"/>
</dbReference>
<comment type="similarity">
    <text evidence="1">Belongs to the peptidase C14B family.</text>
</comment>